<name>A0A197JYI5_9FUNG</name>
<dbReference type="SUPFAM" id="SSF100895">
    <property type="entry name" value="Kazal-type serine protease inhibitors"/>
    <property type="match status" value="6"/>
</dbReference>
<dbReference type="OrthoDB" id="6614329at2759"/>
<dbReference type="AlphaFoldDB" id="A0A197JYI5"/>
<feature type="signal peptide" evidence="4">
    <location>
        <begin position="1"/>
        <end position="22"/>
    </location>
</feature>
<dbReference type="EMBL" id="KV442041">
    <property type="protein sequence ID" value="OAQ29506.1"/>
    <property type="molecule type" value="Genomic_DNA"/>
</dbReference>
<sequence length="365" mass="38578">MQFSTIISLTVVASMTILSTMAAPAAPVCNKACTKIYKPVCAKLLSGENKTFPNVCEMNVFNCENPTNKPALVAETACEDIAPKCNKACPKIYAPVCAKLLSGESKTFGNKCTLDVYNCENPTAQAQYVVNGECPATPAPVCNKACTKIYKPVCAKLQSGESKTFGNSCEMNVFNCENPTSLATLVAESACEDVKPAPVCDKACTREYKPVCAKLQSGESKTFSNACTLRVFNCENPTALAEVVSNGECPATPAPVCKKACTNMYAPVCAKLQSGESKTFSNACTLGVFNCENPTALAEVVSNGECPATPAPTCKKACNKMYAPVCAKLQSGENQTFANKCVLEVFNCENPTALATVVSETACKN</sequence>
<reference evidence="6 7" key="1">
    <citation type="submission" date="2016-05" db="EMBL/GenBank/DDBJ databases">
        <title>Genome sequencing reveals origins of a unique bacterial endosymbiosis in the earliest lineages of terrestrial Fungi.</title>
        <authorList>
            <consortium name="DOE Joint Genome Institute"/>
            <person name="Uehling J."/>
            <person name="Gryganskyi A."/>
            <person name="Hameed K."/>
            <person name="Tschaplinski T."/>
            <person name="Misztal P."/>
            <person name="Wu S."/>
            <person name="Desiro A."/>
            <person name="Vande Pol N."/>
            <person name="Du Z.-Y."/>
            <person name="Zienkiewicz A."/>
            <person name="Zienkiewicz K."/>
            <person name="Morin E."/>
            <person name="Tisserant E."/>
            <person name="Splivallo R."/>
            <person name="Hainaut M."/>
            <person name="Henrissat B."/>
            <person name="Ohm R."/>
            <person name="Kuo A."/>
            <person name="Yan J."/>
            <person name="Lipzen A."/>
            <person name="Nolan M."/>
            <person name="Labutti K."/>
            <person name="Barry K."/>
            <person name="Goldstein A."/>
            <person name="Labbe J."/>
            <person name="Schadt C."/>
            <person name="Tuskan G."/>
            <person name="Grigoriev I."/>
            <person name="Martin F."/>
            <person name="Vilgalys R."/>
            <person name="Bonito G."/>
        </authorList>
    </citation>
    <scope>NUCLEOTIDE SEQUENCE [LARGE SCALE GENOMIC DNA]</scope>
    <source>
        <strain evidence="6 7">AG-77</strain>
    </source>
</reference>
<keyword evidence="4" id="KW-0732">Signal</keyword>
<proteinExistence type="predicted"/>
<keyword evidence="1" id="KW-0646">Protease inhibitor</keyword>
<dbReference type="Gene3D" id="3.30.60.30">
    <property type="match status" value="6"/>
</dbReference>
<feature type="domain" description="Kazal-like" evidence="5">
    <location>
        <begin position="79"/>
        <end position="136"/>
    </location>
</feature>
<keyword evidence="7" id="KW-1185">Reference proteome</keyword>
<feature type="domain" description="Kazal-like" evidence="5">
    <location>
        <begin position="137"/>
        <end position="193"/>
    </location>
</feature>
<feature type="domain" description="Kazal-like" evidence="5">
    <location>
        <begin position="309"/>
        <end position="365"/>
    </location>
</feature>
<dbReference type="PROSITE" id="PS51465">
    <property type="entry name" value="KAZAL_2"/>
    <property type="match status" value="6"/>
</dbReference>
<keyword evidence="3" id="KW-1015">Disulfide bond</keyword>
<feature type="domain" description="Kazal-like" evidence="5">
    <location>
        <begin position="252"/>
        <end position="308"/>
    </location>
</feature>
<dbReference type="InterPro" id="IPR002350">
    <property type="entry name" value="Kazal_dom"/>
</dbReference>
<dbReference type="InterPro" id="IPR050653">
    <property type="entry name" value="Prot_Inhib_GrowthFact_Antg"/>
</dbReference>
<evidence type="ECO:0000313" key="7">
    <source>
        <dbReference type="Proteomes" id="UP000078512"/>
    </source>
</evidence>
<organism evidence="6 7">
    <name type="scientific">Linnemannia elongata AG-77</name>
    <dbReference type="NCBI Taxonomy" id="1314771"/>
    <lineage>
        <taxon>Eukaryota</taxon>
        <taxon>Fungi</taxon>
        <taxon>Fungi incertae sedis</taxon>
        <taxon>Mucoromycota</taxon>
        <taxon>Mortierellomycotina</taxon>
        <taxon>Mortierellomycetes</taxon>
        <taxon>Mortierellales</taxon>
        <taxon>Mortierellaceae</taxon>
        <taxon>Linnemannia</taxon>
    </lineage>
</organism>
<protein>
    <recommendedName>
        <fullName evidence="5">Kazal-like domain-containing protein</fullName>
    </recommendedName>
</protein>
<dbReference type="SMART" id="SM00280">
    <property type="entry name" value="KAZAL"/>
    <property type="match status" value="6"/>
</dbReference>
<evidence type="ECO:0000259" key="5">
    <source>
        <dbReference type="PROSITE" id="PS51465"/>
    </source>
</evidence>
<feature type="chain" id="PRO_5008276414" description="Kazal-like domain-containing protein" evidence="4">
    <location>
        <begin position="23"/>
        <end position="365"/>
    </location>
</feature>
<dbReference type="GO" id="GO:0005576">
    <property type="term" value="C:extracellular region"/>
    <property type="evidence" value="ECO:0007669"/>
    <property type="project" value="TreeGrafter"/>
</dbReference>
<dbReference type="InterPro" id="IPR036058">
    <property type="entry name" value="Kazal_dom_sf"/>
</dbReference>
<accession>A0A197JYI5</accession>
<feature type="domain" description="Kazal-like" evidence="5">
    <location>
        <begin position="194"/>
        <end position="251"/>
    </location>
</feature>
<dbReference type="STRING" id="1314771.A0A197JYI5"/>
<dbReference type="Proteomes" id="UP000078512">
    <property type="component" value="Unassembled WGS sequence"/>
</dbReference>
<dbReference type="Pfam" id="PF07648">
    <property type="entry name" value="Kazal_2"/>
    <property type="match status" value="6"/>
</dbReference>
<gene>
    <name evidence="6" type="ORF">K457DRAFT_137969</name>
</gene>
<evidence type="ECO:0000256" key="4">
    <source>
        <dbReference type="SAM" id="SignalP"/>
    </source>
</evidence>
<feature type="domain" description="Kazal-like" evidence="5">
    <location>
        <begin position="23"/>
        <end position="78"/>
    </location>
</feature>
<evidence type="ECO:0000256" key="2">
    <source>
        <dbReference type="ARBA" id="ARBA00022900"/>
    </source>
</evidence>
<dbReference type="PANTHER" id="PTHR10913:SF45">
    <property type="entry name" value="FOLLISTATIN, ISOFORM A-RELATED"/>
    <property type="match status" value="1"/>
</dbReference>
<dbReference type="GO" id="GO:0030154">
    <property type="term" value="P:cell differentiation"/>
    <property type="evidence" value="ECO:0007669"/>
    <property type="project" value="TreeGrafter"/>
</dbReference>
<evidence type="ECO:0000256" key="1">
    <source>
        <dbReference type="ARBA" id="ARBA00022690"/>
    </source>
</evidence>
<dbReference type="PANTHER" id="PTHR10913">
    <property type="entry name" value="FOLLISTATIN-RELATED"/>
    <property type="match status" value="1"/>
</dbReference>
<evidence type="ECO:0000313" key="6">
    <source>
        <dbReference type="EMBL" id="OAQ29506.1"/>
    </source>
</evidence>
<keyword evidence="2" id="KW-0722">Serine protease inhibitor</keyword>
<evidence type="ECO:0000256" key="3">
    <source>
        <dbReference type="ARBA" id="ARBA00023157"/>
    </source>
</evidence>